<reference evidence="4" key="1">
    <citation type="journal article" date="2021" name="bioRxiv">
        <title>Unraveling nitrogen, sulfur and carbon metabolic pathways and microbial community transcriptional responses to substrate deprivation and toxicity stresses in a bioreactor mimicking anoxic brackish coastal sediment conditions.</title>
        <authorList>
            <person name="Martins P.D."/>
            <person name="Echeveste M.J."/>
            <person name="Arshad A."/>
            <person name="Kurth J."/>
            <person name="Ouboter H."/>
            <person name="Jetten M.S.M."/>
            <person name="Welte C.U."/>
        </authorList>
    </citation>
    <scope>NUCLEOTIDE SEQUENCE</scope>
    <source>
        <strain evidence="4">MAG_39</strain>
    </source>
</reference>
<name>A0A953M274_9BACT</name>
<proteinExistence type="predicted"/>
<dbReference type="GO" id="GO:0016758">
    <property type="term" value="F:hexosyltransferase activity"/>
    <property type="evidence" value="ECO:0007669"/>
    <property type="project" value="UniProtKB-ARBA"/>
</dbReference>
<dbReference type="EMBL" id="JAIOIV010000100">
    <property type="protein sequence ID" value="MBZ0156963.1"/>
    <property type="molecule type" value="Genomic_DNA"/>
</dbReference>
<keyword evidence="4" id="KW-0328">Glycosyltransferase</keyword>
<feature type="region of interest" description="Disordered" evidence="2">
    <location>
        <begin position="295"/>
        <end position="324"/>
    </location>
</feature>
<organism evidence="4 5">
    <name type="scientific">Candidatus Nitrobium versatile</name>
    <dbReference type="NCBI Taxonomy" id="2884831"/>
    <lineage>
        <taxon>Bacteria</taxon>
        <taxon>Pseudomonadati</taxon>
        <taxon>Nitrospirota</taxon>
        <taxon>Nitrospiria</taxon>
        <taxon>Nitrospirales</taxon>
        <taxon>Nitrospiraceae</taxon>
        <taxon>Candidatus Nitrobium</taxon>
    </lineage>
</organism>
<evidence type="ECO:0000256" key="2">
    <source>
        <dbReference type="SAM" id="MobiDB-lite"/>
    </source>
</evidence>
<accession>A0A953M274</accession>
<dbReference type="SUPFAM" id="SSF53448">
    <property type="entry name" value="Nucleotide-diphospho-sugar transferases"/>
    <property type="match status" value="1"/>
</dbReference>
<evidence type="ECO:0000313" key="4">
    <source>
        <dbReference type="EMBL" id="MBZ0156963.1"/>
    </source>
</evidence>
<dbReference type="InterPro" id="IPR001173">
    <property type="entry name" value="Glyco_trans_2-like"/>
</dbReference>
<dbReference type="Proteomes" id="UP000705867">
    <property type="component" value="Unassembled WGS sequence"/>
</dbReference>
<comment type="caution">
    <text evidence="4">The sequence shown here is derived from an EMBL/GenBank/DDBJ whole genome shotgun (WGS) entry which is preliminary data.</text>
</comment>
<protein>
    <submittedName>
        <fullName evidence="4">Glycosyltransferase</fullName>
        <ecNumber evidence="4">2.4.-.-</ecNumber>
    </submittedName>
</protein>
<feature type="domain" description="Glycosyltransferase 2-like" evidence="3">
    <location>
        <begin position="17"/>
        <end position="139"/>
    </location>
</feature>
<feature type="coiled-coil region" evidence="1">
    <location>
        <begin position="236"/>
        <end position="277"/>
    </location>
</feature>
<reference evidence="4" key="2">
    <citation type="submission" date="2021-08" db="EMBL/GenBank/DDBJ databases">
        <authorList>
            <person name="Dalcin Martins P."/>
        </authorList>
    </citation>
    <scope>NUCLEOTIDE SEQUENCE</scope>
    <source>
        <strain evidence="4">MAG_39</strain>
    </source>
</reference>
<dbReference type="AlphaFoldDB" id="A0A953M274"/>
<sequence length="324" mass="36173">MYAYGKEKVGEDDPLVSVVLRVTDSPALLTEALQSVLSQTYGKFEVIVVGGEASEEAARSCKDSRIVHLPSEGKDDGAAVRAGMDAAGGELIAYLDAAAVYYPHHLSMLVRHMRGCGCPFACSPAFQVLQVWVTDRYVTVGKRTFFNTECDRLGTQVVIPVPLSSVMHRRDFQGARDIIGRDLFPSPDGMLVRLPERHGFCRLGEPSVEIRNRTPRSEERASPPADPFGQSKDACIDALGDVLREKERRIRDLEREMREKEDRISRLEETLRDREQRLCDLEDGMRVYSLYLSQHRETPSRADAAPEVPPEVSSESGKAHDGRK</sequence>
<dbReference type="Gene3D" id="3.90.550.10">
    <property type="entry name" value="Spore Coat Polysaccharide Biosynthesis Protein SpsA, Chain A"/>
    <property type="match status" value="1"/>
</dbReference>
<dbReference type="PANTHER" id="PTHR22916:SF71">
    <property type="entry name" value="GLYCOSYL TRANSFERASE"/>
    <property type="match status" value="1"/>
</dbReference>
<gene>
    <name evidence="4" type="ORF">K8I29_12235</name>
</gene>
<keyword evidence="4" id="KW-0808">Transferase</keyword>
<dbReference type="InterPro" id="IPR029044">
    <property type="entry name" value="Nucleotide-diphossugar_trans"/>
</dbReference>
<keyword evidence="1" id="KW-0175">Coiled coil</keyword>
<dbReference type="Pfam" id="PF00535">
    <property type="entry name" value="Glycos_transf_2"/>
    <property type="match status" value="1"/>
</dbReference>
<evidence type="ECO:0000259" key="3">
    <source>
        <dbReference type="Pfam" id="PF00535"/>
    </source>
</evidence>
<dbReference type="PANTHER" id="PTHR22916">
    <property type="entry name" value="GLYCOSYLTRANSFERASE"/>
    <property type="match status" value="1"/>
</dbReference>
<evidence type="ECO:0000256" key="1">
    <source>
        <dbReference type="SAM" id="Coils"/>
    </source>
</evidence>
<feature type="region of interest" description="Disordered" evidence="2">
    <location>
        <begin position="211"/>
        <end position="233"/>
    </location>
</feature>
<evidence type="ECO:0000313" key="5">
    <source>
        <dbReference type="Proteomes" id="UP000705867"/>
    </source>
</evidence>
<feature type="compositionally biased region" description="Basic and acidic residues" evidence="2">
    <location>
        <begin position="211"/>
        <end position="221"/>
    </location>
</feature>
<dbReference type="EC" id="2.4.-.-" evidence="4"/>
<dbReference type="CDD" id="cd00761">
    <property type="entry name" value="Glyco_tranf_GTA_type"/>
    <property type="match status" value="1"/>
</dbReference>